<dbReference type="InterPro" id="IPR022826">
    <property type="entry name" value="KDO_kinase"/>
</dbReference>
<keyword evidence="6 15" id="KW-0997">Cell inner membrane</keyword>
<evidence type="ECO:0000256" key="12">
    <source>
        <dbReference type="ARBA" id="ARBA00023136"/>
    </source>
</evidence>
<dbReference type="EMBL" id="PXNN01000009">
    <property type="protein sequence ID" value="PSF09098.1"/>
    <property type="molecule type" value="Genomic_DNA"/>
</dbReference>
<dbReference type="GO" id="GO:0016773">
    <property type="term" value="F:phosphotransferase activity, alcohol group as acceptor"/>
    <property type="evidence" value="ECO:0007669"/>
    <property type="project" value="UniProtKB-UniRule"/>
</dbReference>
<evidence type="ECO:0000256" key="2">
    <source>
        <dbReference type="ARBA" id="ARBA00004713"/>
    </source>
</evidence>
<evidence type="ECO:0000256" key="6">
    <source>
        <dbReference type="ARBA" id="ARBA00022519"/>
    </source>
</evidence>
<dbReference type="UniPathway" id="UPA00958"/>
<evidence type="ECO:0000256" key="7">
    <source>
        <dbReference type="ARBA" id="ARBA00022679"/>
    </source>
</evidence>
<organism evidence="16 17">
    <name type="scientific">Marinobacter halophilus</name>
    <dbReference type="NCBI Taxonomy" id="1323740"/>
    <lineage>
        <taxon>Bacteria</taxon>
        <taxon>Pseudomonadati</taxon>
        <taxon>Pseudomonadota</taxon>
        <taxon>Gammaproteobacteria</taxon>
        <taxon>Pseudomonadales</taxon>
        <taxon>Marinobacteraceae</taxon>
        <taxon>Marinobacter</taxon>
    </lineage>
</organism>
<evidence type="ECO:0000256" key="5">
    <source>
        <dbReference type="ARBA" id="ARBA00022475"/>
    </source>
</evidence>
<dbReference type="GO" id="GO:0005886">
    <property type="term" value="C:plasma membrane"/>
    <property type="evidence" value="ECO:0007669"/>
    <property type="project" value="UniProtKB-SubCell"/>
</dbReference>
<dbReference type="Proteomes" id="UP000238385">
    <property type="component" value="Unassembled WGS sequence"/>
</dbReference>
<evidence type="ECO:0000256" key="13">
    <source>
        <dbReference type="ARBA" id="ARBA00029511"/>
    </source>
</evidence>
<keyword evidence="7 15" id="KW-0808">Transferase</keyword>
<comment type="pathway">
    <text evidence="2 15">Bacterial outer membrane biogenesis; LPS core biosynthesis.</text>
</comment>
<dbReference type="NCBIfam" id="NF002475">
    <property type="entry name" value="PRK01723.1"/>
    <property type="match status" value="1"/>
</dbReference>
<keyword evidence="17" id="KW-1185">Reference proteome</keyword>
<evidence type="ECO:0000313" key="17">
    <source>
        <dbReference type="Proteomes" id="UP000238385"/>
    </source>
</evidence>
<evidence type="ECO:0000256" key="8">
    <source>
        <dbReference type="ARBA" id="ARBA00022741"/>
    </source>
</evidence>
<evidence type="ECO:0000256" key="1">
    <source>
        <dbReference type="ARBA" id="ARBA00004515"/>
    </source>
</evidence>
<comment type="subcellular location">
    <subcellularLocation>
        <location evidence="1 15">Cell inner membrane</location>
        <topology evidence="1 15">Peripheral membrane protein</topology>
        <orientation evidence="1 15">Cytoplasmic side</orientation>
    </subcellularLocation>
</comment>
<dbReference type="OrthoDB" id="6854449at2"/>
<keyword evidence="11 15" id="KW-0448">Lipopolysaccharide biosynthesis</keyword>
<evidence type="ECO:0000256" key="4">
    <source>
        <dbReference type="ARBA" id="ARBA00011988"/>
    </source>
</evidence>
<feature type="active site" evidence="15">
    <location>
        <position position="168"/>
    </location>
</feature>
<evidence type="ECO:0000256" key="10">
    <source>
        <dbReference type="ARBA" id="ARBA00022840"/>
    </source>
</evidence>
<keyword evidence="12 15" id="KW-0472">Membrane</keyword>
<evidence type="ECO:0000256" key="15">
    <source>
        <dbReference type="HAMAP-Rule" id="MF_00521"/>
    </source>
</evidence>
<comment type="function">
    <text evidence="15">Catalyzes the ATP-dependent phosphorylation of the 3-deoxy-D-manno-octulosonic acid (Kdo) residue in Kdo-lipid IV(A) at the 4-OH position.</text>
</comment>
<dbReference type="GO" id="GO:0009244">
    <property type="term" value="P:lipopolysaccharide core region biosynthetic process"/>
    <property type="evidence" value="ECO:0007669"/>
    <property type="project" value="UniProtKB-UniRule"/>
</dbReference>
<keyword evidence="8 15" id="KW-0547">Nucleotide-binding</keyword>
<dbReference type="SUPFAM" id="SSF56112">
    <property type="entry name" value="Protein kinase-like (PK-like)"/>
    <property type="match status" value="1"/>
</dbReference>
<dbReference type="HAMAP" id="MF_00521">
    <property type="entry name" value="KDO_kinase"/>
    <property type="match status" value="1"/>
</dbReference>
<keyword evidence="10 15" id="KW-0067">ATP-binding</keyword>
<dbReference type="GO" id="GO:0005524">
    <property type="term" value="F:ATP binding"/>
    <property type="evidence" value="ECO:0007669"/>
    <property type="project" value="UniProtKB-UniRule"/>
</dbReference>
<proteinExistence type="inferred from homology"/>
<comment type="similarity">
    <text evidence="3 15">Belongs to the protein kinase superfamily. KdkA/RfaP family.</text>
</comment>
<evidence type="ECO:0000256" key="11">
    <source>
        <dbReference type="ARBA" id="ARBA00022985"/>
    </source>
</evidence>
<dbReference type="InterPro" id="IPR011009">
    <property type="entry name" value="Kinase-like_dom_sf"/>
</dbReference>
<evidence type="ECO:0000313" key="16">
    <source>
        <dbReference type="EMBL" id="PSF09098.1"/>
    </source>
</evidence>
<dbReference type="EC" id="2.7.1.166" evidence="4 15"/>
<dbReference type="Gene3D" id="1.10.510.10">
    <property type="entry name" value="Transferase(Phosphotransferase) domain 1"/>
    <property type="match status" value="1"/>
</dbReference>
<dbReference type="AlphaFoldDB" id="A0A2T1KGE0"/>
<dbReference type="GO" id="GO:0016301">
    <property type="term" value="F:kinase activity"/>
    <property type="evidence" value="ECO:0007669"/>
    <property type="project" value="UniProtKB-KW"/>
</dbReference>
<gene>
    <name evidence="15" type="primary">kdkA</name>
    <name evidence="16" type="ORF">C7H08_05750</name>
</gene>
<comment type="caution">
    <text evidence="16">The sequence shown here is derived from an EMBL/GenBank/DDBJ whole genome shotgun (WGS) entry which is preliminary data.</text>
</comment>
<comment type="catalytic activity">
    <reaction evidence="14 15">
        <text>an alpha-Kdo-(2-&gt;6)-lipid IVA + ATP = a 4-O-phospho-alpha-Kdo-(2-&gt;6)-lipid IVA + ADP + H(+)</text>
        <dbReference type="Rhea" id="RHEA:74271"/>
        <dbReference type="ChEBI" id="CHEBI:15378"/>
        <dbReference type="ChEBI" id="CHEBI:30616"/>
        <dbReference type="ChEBI" id="CHEBI:176428"/>
        <dbReference type="ChEBI" id="CHEBI:193140"/>
        <dbReference type="ChEBI" id="CHEBI:456216"/>
        <dbReference type="EC" id="2.7.1.166"/>
    </reaction>
</comment>
<keyword evidence="9 15" id="KW-0418">Kinase</keyword>
<evidence type="ECO:0000256" key="9">
    <source>
        <dbReference type="ARBA" id="ARBA00022777"/>
    </source>
</evidence>
<name>A0A2T1KGE0_9GAMM</name>
<keyword evidence="5 15" id="KW-1003">Cell membrane</keyword>
<dbReference type="Pfam" id="PF06293">
    <property type="entry name" value="Kdo"/>
    <property type="match status" value="1"/>
</dbReference>
<evidence type="ECO:0000256" key="14">
    <source>
        <dbReference type="ARBA" id="ARBA00034417"/>
    </source>
</evidence>
<evidence type="ECO:0000256" key="3">
    <source>
        <dbReference type="ARBA" id="ARBA00010327"/>
    </source>
</evidence>
<reference evidence="16 17" key="1">
    <citation type="submission" date="2018-03" db="EMBL/GenBank/DDBJ databases">
        <title>Marinobacter brunus sp. nov., a marine bacterium of Gamma-proteobacteria isolated from the surface seawater of the South China Sea.</title>
        <authorList>
            <person name="Cheng H."/>
            <person name="Wu Y.-H."/>
            <person name="Xamxidin M."/>
            <person name="Xu X.-W."/>
        </authorList>
    </citation>
    <scope>NUCLEOTIDE SEQUENCE [LARGE SCALE GENOMIC DNA]</scope>
    <source>
        <strain evidence="16 17">JCM 30472</strain>
    </source>
</reference>
<protein>
    <recommendedName>
        <fullName evidence="13 15">3-deoxy-D-manno-octulosonic acid kinase</fullName>
        <shortName evidence="15">Kdo kinase</shortName>
        <ecNumber evidence="4 15">2.7.1.166</ecNumber>
    </recommendedName>
</protein>
<accession>A0A2T1KGE0</accession>
<sequence length="240" mass="27022">MAKGYVKNVGATGVNLVARSFVQQFSEEWFDPLSWGDLAVPVTKGGRGSAWFIRSDAGDLVLRHFCRGGLPGRFIGREYVFTREDAVRSFSEFRLLDELFRRGYPVPEPVAAGYQRRAGLFYHAALIIRRIPGAVPLAEFASGQCQKTWQAAGECVRRFHDGEVYHADLNCMNILVAADKVYLIDFDRGKFMRPGQSDRWKAANVSRLQRSVSKCLSEVDDQIRDQLWQAFLAGYGSADQ</sequence>